<reference evidence="8" key="1">
    <citation type="submission" date="2022-08" db="EMBL/GenBank/DDBJ databases">
        <authorList>
            <person name="Gutierrez-Valencia J."/>
        </authorList>
    </citation>
    <scope>NUCLEOTIDE SEQUENCE</scope>
</reference>
<evidence type="ECO:0000256" key="1">
    <source>
        <dbReference type="ARBA" id="ARBA00011982"/>
    </source>
</evidence>
<feature type="region of interest" description="Disordered" evidence="5">
    <location>
        <begin position="233"/>
        <end position="307"/>
    </location>
</feature>
<dbReference type="InterPro" id="IPR000157">
    <property type="entry name" value="TIR_dom"/>
</dbReference>
<comment type="caution">
    <text evidence="8">The sequence shown here is derived from an EMBL/GenBank/DDBJ whole genome shotgun (WGS) entry which is preliminary data.</text>
</comment>
<feature type="compositionally biased region" description="Basic and acidic residues" evidence="5">
    <location>
        <begin position="262"/>
        <end position="277"/>
    </location>
</feature>
<proteinExistence type="predicted"/>
<evidence type="ECO:0000256" key="4">
    <source>
        <dbReference type="ARBA" id="ARBA00047304"/>
    </source>
</evidence>
<protein>
    <recommendedName>
        <fullName evidence="1">ADP-ribosyl cyclase/cyclic ADP-ribose hydrolase</fullName>
        <ecNumber evidence="1">3.2.2.6</ecNumber>
    </recommendedName>
</protein>
<keyword evidence="6" id="KW-0732">Signal</keyword>
<evidence type="ECO:0000256" key="5">
    <source>
        <dbReference type="SAM" id="MobiDB-lite"/>
    </source>
</evidence>
<feature type="compositionally biased region" description="Polar residues" evidence="5">
    <location>
        <begin position="285"/>
        <end position="307"/>
    </location>
</feature>
<keyword evidence="2" id="KW-0378">Hydrolase</keyword>
<dbReference type="InterPro" id="IPR035897">
    <property type="entry name" value="Toll_tir_struct_dom_sf"/>
</dbReference>
<gene>
    <name evidence="8" type="ORF">LITE_LOCUS18706</name>
</gene>
<dbReference type="AlphaFoldDB" id="A0AAV0KH21"/>
<evidence type="ECO:0000313" key="9">
    <source>
        <dbReference type="Proteomes" id="UP001154282"/>
    </source>
</evidence>
<dbReference type="GO" id="GO:0061809">
    <property type="term" value="F:NAD+ nucleosidase activity, cyclic ADP-ribose generating"/>
    <property type="evidence" value="ECO:0007669"/>
    <property type="project" value="UniProtKB-EC"/>
</dbReference>
<name>A0AAV0KH21_9ROSI</name>
<dbReference type="GO" id="GO:0007165">
    <property type="term" value="P:signal transduction"/>
    <property type="evidence" value="ECO:0007669"/>
    <property type="project" value="InterPro"/>
</dbReference>
<dbReference type="Gene3D" id="3.40.50.10140">
    <property type="entry name" value="Toll/interleukin-1 receptor homology (TIR) domain"/>
    <property type="match status" value="1"/>
</dbReference>
<dbReference type="EMBL" id="CAMGYJ010000005">
    <property type="protein sequence ID" value="CAI0421342.1"/>
    <property type="molecule type" value="Genomic_DNA"/>
</dbReference>
<dbReference type="Pfam" id="PF01582">
    <property type="entry name" value="TIR"/>
    <property type="match status" value="1"/>
</dbReference>
<feature type="domain" description="TIR" evidence="7">
    <location>
        <begin position="45"/>
        <end position="212"/>
    </location>
</feature>
<feature type="signal peptide" evidence="6">
    <location>
        <begin position="1"/>
        <end position="18"/>
    </location>
</feature>
<keyword evidence="9" id="KW-1185">Reference proteome</keyword>
<dbReference type="PANTHER" id="PTHR32009">
    <property type="entry name" value="TMV RESISTANCE PROTEIN N-LIKE"/>
    <property type="match status" value="1"/>
</dbReference>
<dbReference type="EC" id="3.2.2.6" evidence="1"/>
<accession>A0AAV0KH21</accession>
<sequence>MAIPPVLLLFLLFDPVTTHGFRHCGSAAATNPTPPAVPPPPATPWRHHVFLNFRGPDVRHTFADHLYYALVRKGIKAFSDDRDLPPGQSVAEAIPRAIEESKLSVVVLSRGYASSEYCLDELVKIMQTVKEKGHQAFPVFYRLTPDDVVDHMWSGCYKDDFDRHKRVFSYERVDSWSRALTDIADIAGWVLPSDRSEAVMVERIAENMASKVHELGPASSYVTSDGTVGFCGTDTVGGKLQPDDTTTSGGEPTRPPPPASENIERGASDSAFRRPDLPPHFAGDDTTTSPLSSVSKSTMLPSISSSA</sequence>
<dbReference type="SUPFAM" id="SSF52200">
    <property type="entry name" value="Toll/Interleukin receptor TIR domain"/>
    <property type="match status" value="1"/>
</dbReference>
<evidence type="ECO:0000259" key="7">
    <source>
        <dbReference type="PROSITE" id="PS50104"/>
    </source>
</evidence>
<evidence type="ECO:0000256" key="6">
    <source>
        <dbReference type="SAM" id="SignalP"/>
    </source>
</evidence>
<evidence type="ECO:0000256" key="3">
    <source>
        <dbReference type="ARBA" id="ARBA00023027"/>
    </source>
</evidence>
<dbReference type="Proteomes" id="UP001154282">
    <property type="component" value="Unassembled WGS sequence"/>
</dbReference>
<dbReference type="SMART" id="SM00255">
    <property type="entry name" value="TIR"/>
    <property type="match status" value="1"/>
</dbReference>
<dbReference type="PANTHER" id="PTHR32009:SF39">
    <property type="entry name" value="TIR DOMAIN-CONTAINING PROTEIN"/>
    <property type="match status" value="1"/>
</dbReference>
<keyword evidence="3" id="KW-0520">NAD</keyword>
<comment type="catalytic activity">
    <reaction evidence="4">
        <text>NAD(+) + H2O = ADP-D-ribose + nicotinamide + H(+)</text>
        <dbReference type="Rhea" id="RHEA:16301"/>
        <dbReference type="ChEBI" id="CHEBI:15377"/>
        <dbReference type="ChEBI" id="CHEBI:15378"/>
        <dbReference type="ChEBI" id="CHEBI:17154"/>
        <dbReference type="ChEBI" id="CHEBI:57540"/>
        <dbReference type="ChEBI" id="CHEBI:57967"/>
        <dbReference type="EC" id="3.2.2.6"/>
    </reaction>
    <physiologicalReaction direction="left-to-right" evidence="4">
        <dbReference type="Rhea" id="RHEA:16302"/>
    </physiologicalReaction>
</comment>
<organism evidence="8 9">
    <name type="scientific">Linum tenue</name>
    <dbReference type="NCBI Taxonomy" id="586396"/>
    <lineage>
        <taxon>Eukaryota</taxon>
        <taxon>Viridiplantae</taxon>
        <taxon>Streptophyta</taxon>
        <taxon>Embryophyta</taxon>
        <taxon>Tracheophyta</taxon>
        <taxon>Spermatophyta</taxon>
        <taxon>Magnoliopsida</taxon>
        <taxon>eudicotyledons</taxon>
        <taxon>Gunneridae</taxon>
        <taxon>Pentapetalae</taxon>
        <taxon>rosids</taxon>
        <taxon>fabids</taxon>
        <taxon>Malpighiales</taxon>
        <taxon>Linaceae</taxon>
        <taxon>Linum</taxon>
    </lineage>
</organism>
<evidence type="ECO:0000313" key="8">
    <source>
        <dbReference type="EMBL" id="CAI0421342.1"/>
    </source>
</evidence>
<dbReference type="PROSITE" id="PS50104">
    <property type="entry name" value="TIR"/>
    <property type="match status" value="1"/>
</dbReference>
<dbReference type="FunFam" id="3.40.50.10140:FF:000007">
    <property type="entry name" value="Disease resistance protein (TIR-NBS-LRR class)"/>
    <property type="match status" value="1"/>
</dbReference>
<feature type="chain" id="PRO_5043336883" description="ADP-ribosyl cyclase/cyclic ADP-ribose hydrolase" evidence="6">
    <location>
        <begin position="19"/>
        <end position="307"/>
    </location>
</feature>
<evidence type="ECO:0000256" key="2">
    <source>
        <dbReference type="ARBA" id="ARBA00022801"/>
    </source>
</evidence>